<evidence type="ECO:0000313" key="1">
    <source>
        <dbReference type="EMBL" id="JAI07036.1"/>
    </source>
</evidence>
<dbReference type="AlphaFoldDB" id="A0A0E9XYU9"/>
<proteinExistence type="predicted"/>
<dbReference type="EMBL" id="GBXM01001542">
    <property type="protein sequence ID" value="JAI07036.1"/>
    <property type="molecule type" value="Transcribed_RNA"/>
</dbReference>
<reference evidence="1" key="1">
    <citation type="submission" date="2014-11" db="EMBL/GenBank/DDBJ databases">
        <authorList>
            <person name="Amaro Gonzalez C."/>
        </authorList>
    </citation>
    <scope>NUCLEOTIDE SEQUENCE</scope>
</reference>
<name>A0A0E9XYU9_ANGAN</name>
<accession>A0A0E9XYU9</accession>
<reference evidence="1" key="2">
    <citation type="journal article" date="2015" name="Fish Shellfish Immunol.">
        <title>Early steps in the European eel (Anguilla anguilla)-Vibrio vulnificus interaction in the gills: Role of the RtxA13 toxin.</title>
        <authorList>
            <person name="Callol A."/>
            <person name="Pajuelo D."/>
            <person name="Ebbesson L."/>
            <person name="Teles M."/>
            <person name="MacKenzie S."/>
            <person name="Amaro C."/>
        </authorList>
    </citation>
    <scope>NUCLEOTIDE SEQUENCE</scope>
</reference>
<organism evidence="1">
    <name type="scientific">Anguilla anguilla</name>
    <name type="common">European freshwater eel</name>
    <name type="synonym">Muraena anguilla</name>
    <dbReference type="NCBI Taxonomy" id="7936"/>
    <lineage>
        <taxon>Eukaryota</taxon>
        <taxon>Metazoa</taxon>
        <taxon>Chordata</taxon>
        <taxon>Craniata</taxon>
        <taxon>Vertebrata</taxon>
        <taxon>Euteleostomi</taxon>
        <taxon>Actinopterygii</taxon>
        <taxon>Neopterygii</taxon>
        <taxon>Teleostei</taxon>
        <taxon>Anguilliformes</taxon>
        <taxon>Anguillidae</taxon>
        <taxon>Anguilla</taxon>
    </lineage>
</organism>
<protein>
    <submittedName>
        <fullName evidence="1">Uncharacterized protein</fullName>
    </submittedName>
</protein>
<sequence>MNKRKFKMVALKLFRCTILKCNTGNLYLQNRLFWC</sequence>